<dbReference type="OrthoDB" id="6193780at2"/>
<dbReference type="AlphaFoldDB" id="A0A4R3IBG9"/>
<accession>A0A4R3IBG9</accession>
<comment type="caution">
    <text evidence="1">The sequence shown here is derived from an EMBL/GenBank/DDBJ whole genome shotgun (WGS) entry which is preliminary data.</text>
</comment>
<dbReference type="EMBL" id="SLZR01000001">
    <property type="protein sequence ID" value="TCS43811.1"/>
    <property type="molecule type" value="Genomic_DNA"/>
</dbReference>
<gene>
    <name evidence="1" type="ORF">BCF53_101154</name>
</gene>
<dbReference type="Proteomes" id="UP000295793">
    <property type="component" value="Unassembled WGS sequence"/>
</dbReference>
<evidence type="ECO:0000313" key="1">
    <source>
        <dbReference type="EMBL" id="TCS43811.1"/>
    </source>
</evidence>
<protein>
    <submittedName>
        <fullName evidence="1">Uncharacterized protein</fullName>
    </submittedName>
</protein>
<proteinExistence type="predicted"/>
<dbReference type="RefSeq" id="WP_132698874.1">
    <property type="nucleotide sequence ID" value="NZ_SLZR01000001.1"/>
</dbReference>
<sequence length="179" mass="20449">MRLLPEKFPRILKEPTGLILLVMVAGFLYVQWPSRVKPVEEPSYVWQTLDSGFRIAWEESPVLQNDSAPEVWGLTRKGMSFLVQSDQLNGAFTELVARIAEQDRLAVGGAVQAPLQWQESYASYAFFDAESRVQEHRWYLQGDRWIKVSVLYKPSSETRQQRAEAFLHSAGFADRTSAP</sequence>
<keyword evidence="2" id="KW-1185">Reference proteome</keyword>
<evidence type="ECO:0000313" key="2">
    <source>
        <dbReference type="Proteomes" id="UP000295793"/>
    </source>
</evidence>
<organism evidence="1 2">
    <name type="scientific">Reinekea marinisedimentorum</name>
    <dbReference type="NCBI Taxonomy" id="230495"/>
    <lineage>
        <taxon>Bacteria</taxon>
        <taxon>Pseudomonadati</taxon>
        <taxon>Pseudomonadota</taxon>
        <taxon>Gammaproteobacteria</taxon>
        <taxon>Oceanospirillales</taxon>
        <taxon>Saccharospirillaceae</taxon>
        <taxon>Reinekea</taxon>
    </lineage>
</organism>
<reference evidence="1 2" key="1">
    <citation type="submission" date="2019-03" db="EMBL/GenBank/DDBJ databases">
        <title>Genomic Encyclopedia of Archaeal and Bacterial Type Strains, Phase II (KMG-II): from individual species to whole genera.</title>
        <authorList>
            <person name="Goeker M."/>
        </authorList>
    </citation>
    <scope>NUCLEOTIDE SEQUENCE [LARGE SCALE GENOMIC DNA]</scope>
    <source>
        <strain evidence="1 2">DSM 15388</strain>
    </source>
</reference>
<name>A0A4R3IBG9_9GAMM</name>